<name>A0ABQ2M905_9ACTN</name>
<accession>A0ABQ2M905</accession>
<evidence type="ECO:0008006" key="5">
    <source>
        <dbReference type="Google" id="ProtNLM"/>
    </source>
</evidence>
<evidence type="ECO:0000313" key="4">
    <source>
        <dbReference type="Proteomes" id="UP000656881"/>
    </source>
</evidence>
<feature type="region of interest" description="Disordered" evidence="1">
    <location>
        <begin position="37"/>
        <end position="74"/>
    </location>
</feature>
<evidence type="ECO:0000313" key="3">
    <source>
        <dbReference type="EMBL" id="GGO48719.1"/>
    </source>
</evidence>
<feature type="chain" id="PRO_5047478596" description="Lipoprotein" evidence="2">
    <location>
        <begin position="21"/>
        <end position="220"/>
    </location>
</feature>
<reference evidence="4" key="1">
    <citation type="journal article" date="2019" name="Int. J. Syst. Evol. Microbiol.">
        <title>The Global Catalogue of Microorganisms (GCM) 10K type strain sequencing project: providing services to taxonomists for standard genome sequencing and annotation.</title>
        <authorList>
            <consortium name="The Broad Institute Genomics Platform"/>
            <consortium name="The Broad Institute Genome Sequencing Center for Infectious Disease"/>
            <person name="Wu L."/>
            <person name="Ma J."/>
        </authorList>
    </citation>
    <scope>NUCLEOTIDE SEQUENCE [LARGE SCALE GENOMIC DNA]</scope>
    <source>
        <strain evidence="4">CGMCC 4.7349</strain>
    </source>
</reference>
<organism evidence="3 4">
    <name type="scientific">Streptomyces lasiicapitis</name>
    <dbReference type="NCBI Taxonomy" id="1923961"/>
    <lineage>
        <taxon>Bacteria</taxon>
        <taxon>Bacillati</taxon>
        <taxon>Actinomycetota</taxon>
        <taxon>Actinomycetes</taxon>
        <taxon>Kitasatosporales</taxon>
        <taxon>Streptomycetaceae</taxon>
        <taxon>Streptomyces</taxon>
    </lineage>
</organism>
<dbReference type="EMBL" id="BMNG01000010">
    <property type="protein sequence ID" value="GGO48719.1"/>
    <property type="molecule type" value="Genomic_DNA"/>
</dbReference>
<comment type="caution">
    <text evidence="3">The sequence shown here is derived from an EMBL/GenBank/DDBJ whole genome shotgun (WGS) entry which is preliminary data.</text>
</comment>
<dbReference type="Proteomes" id="UP000656881">
    <property type="component" value="Unassembled WGS sequence"/>
</dbReference>
<evidence type="ECO:0000256" key="2">
    <source>
        <dbReference type="SAM" id="SignalP"/>
    </source>
</evidence>
<proteinExistence type="predicted"/>
<keyword evidence="2" id="KW-0732">Signal</keyword>
<feature type="compositionally biased region" description="Basic and acidic residues" evidence="1">
    <location>
        <begin position="57"/>
        <end position="68"/>
    </location>
</feature>
<keyword evidence="4" id="KW-1185">Reference proteome</keyword>
<sequence length="220" mass="23202">MNIHTTSRGTARLRLTAAVAAPLLLLCVACGGGDDNASDGKGEVASAPDEPTTGEGSGKDKGEDKDSSKPAAEGKSAFYDAQVKYVRCMRTKAGVKDFPDPKLSGYLNWPEIDKVVDPKNGGVEYKGGKDGVCVPELQRAMNLEPKRDAQKDYESMLAHAKCMRDKGVSKFTNPTMSGGKVLPGGDPSPGNPALDPNSPAYKQAREACKGKLLEGLDGMQ</sequence>
<evidence type="ECO:0000256" key="1">
    <source>
        <dbReference type="SAM" id="MobiDB-lite"/>
    </source>
</evidence>
<gene>
    <name evidence="3" type="ORF">GCM10012286_44990</name>
</gene>
<feature type="signal peptide" evidence="2">
    <location>
        <begin position="1"/>
        <end position="20"/>
    </location>
</feature>
<feature type="region of interest" description="Disordered" evidence="1">
    <location>
        <begin position="168"/>
        <end position="202"/>
    </location>
</feature>
<protein>
    <recommendedName>
        <fullName evidence="5">Lipoprotein</fullName>
    </recommendedName>
</protein>
<dbReference type="RefSeq" id="WP_189175381.1">
    <property type="nucleotide sequence ID" value="NZ_BMNG01000010.1"/>
</dbReference>